<dbReference type="RefSeq" id="WP_013368856.1">
    <property type="nucleotide sequence ID" value="NC_014622.2"/>
</dbReference>
<protein>
    <recommendedName>
        <fullName evidence="1">Helix-turn-helix domain-containing protein</fullName>
    </recommendedName>
</protein>
<evidence type="ECO:0000313" key="2">
    <source>
        <dbReference type="EMBL" id="ADO54213.1"/>
    </source>
</evidence>
<dbReference type="EMBL" id="CP002213">
    <property type="protein sequence ID" value="ADO54213.1"/>
    <property type="molecule type" value="Genomic_DNA"/>
</dbReference>
<dbReference type="KEGG" id="ppm:PPSC2_01145"/>
<reference evidence="2 3" key="1">
    <citation type="journal article" date="2011" name="J. Bacteriol.">
        <title>Complete genome sequence of Paenibacillus polymyxa SC2, a strain of plant growth-promoting Rhizobacterium with broad-spectrum antimicrobial activity.</title>
        <authorList>
            <person name="Ma M."/>
            <person name="Wang C."/>
            <person name="Ding Y."/>
            <person name="Li L."/>
            <person name="Shen D."/>
            <person name="Jiang X."/>
            <person name="Guan D."/>
            <person name="Cao F."/>
            <person name="Chen H."/>
            <person name="Feng R."/>
            <person name="Wang X."/>
            <person name="Ge Y."/>
            <person name="Yao L."/>
            <person name="Bing X."/>
            <person name="Yang X."/>
            <person name="Li J."/>
            <person name="Du B."/>
        </authorList>
    </citation>
    <scope>NUCLEOTIDE SEQUENCE [LARGE SCALE GENOMIC DNA]</scope>
    <source>
        <strain evidence="2 3">SC2</strain>
    </source>
</reference>
<dbReference type="HOGENOM" id="CLU_140176_12_1_9"/>
<dbReference type="PATRIC" id="fig|886882.15.peg.217"/>
<organism evidence="2 3">
    <name type="scientific">Paenibacillus polymyxa (strain SC2)</name>
    <name type="common">Bacillus polymyxa</name>
    <dbReference type="NCBI Taxonomy" id="886882"/>
    <lineage>
        <taxon>Bacteria</taxon>
        <taxon>Bacillati</taxon>
        <taxon>Bacillota</taxon>
        <taxon>Bacilli</taxon>
        <taxon>Bacillales</taxon>
        <taxon>Paenibacillaceae</taxon>
        <taxon>Paenibacillus</taxon>
    </lineage>
</organism>
<feature type="domain" description="Helix-turn-helix" evidence="1">
    <location>
        <begin position="9"/>
        <end position="57"/>
    </location>
</feature>
<name>E3EC70_PAEPS</name>
<proteinExistence type="predicted"/>
<evidence type="ECO:0000259" key="1">
    <source>
        <dbReference type="Pfam" id="PF12728"/>
    </source>
</evidence>
<dbReference type="OrthoDB" id="122388at2"/>
<dbReference type="Pfam" id="PF12728">
    <property type="entry name" value="HTH_17"/>
    <property type="match status" value="1"/>
</dbReference>
<dbReference type="AlphaFoldDB" id="E3EC70"/>
<accession>E3EC70</accession>
<dbReference type="Proteomes" id="UP000006868">
    <property type="component" value="Chromosome"/>
</dbReference>
<dbReference type="InterPro" id="IPR041657">
    <property type="entry name" value="HTH_17"/>
</dbReference>
<evidence type="ECO:0000313" key="3">
    <source>
        <dbReference type="Proteomes" id="UP000006868"/>
    </source>
</evidence>
<sequence length="59" mass="6825">MSNTEKLCYTVAELHDILPLGMNSLYKLVNREDFPKIRVGKKIIIPAKGLKLWLEKQVQ</sequence>
<gene>
    <name evidence="2" type="ORF">PPSC2_01145</name>
</gene>